<name>A0A348WFK9_9RHOB</name>
<proteinExistence type="inferred from homology"/>
<keyword evidence="2" id="KW-0813">Transport</keyword>
<dbReference type="Gene3D" id="3.40.50.300">
    <property type="entry name" value="P-loop containing nucleotide triphosphate hydrolases"/>
    <property type="match status" value="1"/>
</dbReference>
<dbReference type="PROSITE" id="PS00211">
    <property type="entry name" value="ABC_TRANSPORTER_1"/>
    <property type="match status" value="1"/>
</dbReference>
<dbReference type="Pfam" id="PF00005">
    <property type="entry name" value="ABC_tran"/>
    <property type="match status" value="1"/>
</dbReference>
<sequence length="277" mass="30160">MSALKETQIVAKEGRQDSFLSLTDIGVTYNSARGSTNAIDNLTIDLADGEFVAVLGPSGCGKSTMLRLIAGLLQPTKGEVALRGKPIDGPNPDVGIVFQSPTLLPWKTVRQNVMMPIRALKLKEADYTDWCDELLSIAGISDFASAYPHELSGGMQQRVGICRGLIHKPKLLLMDEPFAALDAMTRERMGSELQSIWMKTRKSVFFITHSIQEAIFLADKIVVLSERPSRVIETIEVDLPRPRGPSTQSLPTFGNLSAHLRQHFLDGGNTASGSATP</sequence>
<evidence type="ECO:0000256" key="1">
    <source>
        <dbReference type="ARBA" id="ARBA00005417"/>
    </source>
</evidence>
<gene>
    <name evidence="6" type="ORF">DCS45_15810</name>
</gene>
<protein>
    <submittedName>
        <fullName evidence="6">ABC transporter</fullName>
    </submittedName>
</protein>
<reference evidence="6 7" key="1">
    <citation type="journal article" date="2018" name="Nat. Biotechnol.">
        <title>A standardized bacterial taxonomy based on genome phylogeny substantially revises the tree of life.</title>
        <authorList>
            <person name="Parks D.H."/>
            <person name="Chuvochina M."/>
            <person name="Waite D.W."/>
            <person name="Rinke C."/>
            <person name="Skarshewski A."/>
            <person name="Chaumeil P.A."/>
            <person name="Hugenholtz P."/>
        </authorList>
    </citation>
    <scope>NUCLEOTIDE SEQUENCE [LARGE SCALE GENOMIC DNA]</scope>
    <source>
        <strain evidence="6">UBA9169</strain>
    </source>
</reference>
<feature type="domain" description="ABC transporter" evidence="5">
    <location>
        <begin position="20"/>
        <end position="251"/>
    </location>
</feature>
<keyword evidence="3" id="KW-0547">Nucleotide-binding</keyword>
<organism evidence="6 7">
    <name type="scientific">Roseovarius nubinhibens</name>
    <dbReference type="NCBI Taxonomy" id="314263"/>
    <lineage>
        <taxon>Bacteria</taxon>
        <taxon>Pseudomonadati</taxon>
        <taxon>Pseudomonadota</taxon>
        <taxon>Alphaproteobacteria</taxon>
        <taxon>Rhodobacterales</taxon>
        <taxon>Roseobacteraceae</taxon>
        <taxon>Roseovarius</taxon>
    </lineage>
</organism>
<dbReference type="SMART" id="SM00382">
    <property type="entry name" value="AAA"/>
    <property type="match status" value="1"/>
</dbReference>
<evidence type="ECO:0000313" key="6">
    <source>
        <dbReference type="EMBL" id="HAR53321.1"/>
    </source>
</evidence>
<dbReference type="PANTHER" id="PTHR42788">
    <property type="entry name" value="TAURINE IMPORT ATP-BINDING PROTEIN-RELATED"/>
    <property type="match status" value="1"/>
</dbReference>
<dbReference type="Proteomes" id="UP000264719">
    <property type="component" value="Unassembled WGS sequence"/>
</dbReference>
<dbReference type="PANTHER" id="PTHR42788:SF13">
    <property type="entry name" value="ALIPHATIC SULFONATES IMPORT ATP-BINDING PROTEIN SSUB"/>
    <property type="match status" value="1"/>
</dbReference>
<accession>A0A348WFK9</accession>
<dbReference type="InterPro" id="IPR027417">
    <property type="entry name" value="P-loop_NTPase"/>
</dbReference>
<evidence type="ECO:0000259" key="5">
    <source>
        <dbReference type="PROSITE" id="PS50893"/>
    </source>
</evidence>
<dbReference type="RefSeq" id="WP_339852877.1">
    <property type="nucleotide sequence ID" value="NZ_CAXAXR010000004.1"/>
</dbReference>
<evidence type="ECO:0000313" key="7">
    <source>
        <dbReference type="Proteomes" id="UP000264719"/>
    </source>
</evidence>
<dbReference type="InterPro" id="IPR003439">
    <property type="entry name" value="ABC_transporter-like_ATP-bd"/>
</dbReference>
<comment type="caution">
    <text evidence="6">The sequence shown here is derived from an EMBL/GenBank/DDBJ whole genome shotgun (WGS) entry which is preliminary data.</text>
</comment>
<dbReference type="EMBL" id="DMVW01000153">
    <property type="protein sequence ID" value="HAR53321.1"/>
    <property type="molecule type" value="Genomic_DNA"/>
</dbReference>
<evidence type="ECO:0000256" key="3">
    <source>
        <dbReference type="ARBA" id="ARBA00022741"/>
    </source>
</evidence>
<dbReference type="InterPro" id="IPR050166">
    <property type="entry name" value="ABC_transporter_ATP-bind"/>
</dbReference>
<dbReference type="GO" id="GO:0005524">
    <property type="term" value="F:ATP binding"/>
    <property type="evidence" value="ECO:0007669"/>
    <property type="project" value="UniProtKB-KW"/>
</dbReference>
<dbReference type="SUPFAM" id="SSF52540">
    <property type="entry name" value="P-loop containing nucleoside triphosphate hydrolases"/>
    <property type="match status" value="1"/>
</dbReference>
<dbReference type="GO" id="GO:0016887">
    <property type="term" value="F:ATP hydrolysis activity"/>
    <property type="evidence" value="ECO:0007669"/>
    <property type="project" value="InterPro"/>
</dbReference>
<keyword evidence="4" id="KW-0067">ATP-binding</keyword>
<comment type="similarity">
    <text evidence="1">Belongs to the ABC transporter superfamily.</text>
</comment>
<dbReference type="InterPro" id="IPR003593">
    <property type="entry name" value="AAA+_ATPase"/>
</dbReference>
<dbReference type="InterPro" id="IPR017871">
    <property type="entry name" value="ABC_transporter-like_CS"/>
</dbReference>
<dbReference type="PROSITE" id="PS50893">
    <property type="entry name" value="ABC_TRANSPORTER_2"/>
    <property type="match status" value="1"/>
</dbReference>
<evidence type="ECO:0000256" key="4">
    <source>
        <dbReference type="ARBA" id="ARBA00022840"/>
    </source>
</evidence>
<dbReference type="AlphaFoldDB" id="A0A348WFK9"/>
<dbReference type="CDD" id="cd03293">
    <property type="entry name" value="ABC_NrtD_SsuB_transporters"/>
    <property type="match status" value="1"/>
</dbReference>
<evidence type="ECO:0000256" key="2">
    <source>
        <dbReference type="ARBA" id="ARBA00022448"/>
    </source>
</evidence>